<evidence type="ECO:0000313" key="3">
    <source>
        <dbReference type="EMBL" id="MBX7483530.1"/>
    </source>
</evidence>
<gene>
    <name evidence="3" type="primary">bchF</name>
    <name evidence="3" type="ORF">K3174_13425</name>
</gene>
<sequence length="176" mass="19705">MERLLRKFPNGHVEDDGHKRGGALYSPEERIRRDESPWTFVQGLLAPLQFLIFLISLALVLRYLSTGEGAFAADISIVAKTMALYAIMITGSIWEKQVFGKWLFARPFFWEDVFSMVVIALHTLYLALLLSGLGTVEQRMLVALAAYATYVVNAGQFLLKLRAARLDDPRNAVVAG</sequence>
<proteinExistence type="predicted"/>
<feature type="region of interest" description="Disordered" evidence="1">
    <location>
        <begin position="1"/>
        <end position="21"/>
    </location>
</feature>
<dbReference type="NCBIfam" id="TIGR02020">
    <property type="entry name" value="BchF"/>
    <property type="match status" value="1"/>
</dbReference>
<evidence type="ECO:0000313" key="4">
    <source>
        <dbReference type="Proteomes" id="UP000755104"/>
    </source>
</evidence>
<feature type="transmembrane region" description="Helical" evidence="2">
    <location>
        <begin position="71"/>
        <end position="94"/>
    </location>
</feature>
<reference evidence="3 4" key="1">
    <citation type="submission" date="2021-08" db="EMBL/GenBank/DDBJ databases">
        <title>Comparative Genomics Analysis of the Genus Qipengyuania Reveals Extensive Genetic Diversity and Metabolic Versatility, Including the Description of Fifteen Novel Species.</title>
        <authorList>
            <person name="Liu Y."/>
        </authorList>
    </citation>
    <scope>NUCLEOTIDE SEQUENCE [LARGE SCALE GENOMIC DNA]</scope>
    <source>
        <strain evidence="3 4">6D47A</strain>
    </source>
</reference>
<keyword evidence="2" id="KW-0472">Membrane</keyword>
<keyword evidence="4" id="KW-1185">Reference proteome</keyword>
<keyword evidence="2" id="KW-0812">Transmembrane</keyword>
<keyword evidence="2" id="KW-1133">Transmembrane helix</keyword>
<evidence type="ECO:0000256" key="2">
    <source>
        <dbReference type="SAM" id="Phobius"/>
    </source>
</evidence>
<feature type="transmembrane region" description="Helical" evidence="2">
    <location>
        <begin position="44"/>
        <end position="64"/>
    </location>
</feature>
<feature type="transmembrane region" description="Helical" evidence="2">
    <location>
        <begin position="140"/>
        <end position="159"/>
    </location>
</feature>
<feature type="transmembrane region" description="Helical" evidence="2">
    <location>
        <begin position="114"/>
        <end position="133"/>
    </location>
</feature>
<dbReference type="Pfam" id="PF07284">
    <property type="entry name" value="BCHF"/>
    <property type="match status" value="1"/>
</dbReference>
<name>A0ABS7J890_9SPHN</name>
<organism evidence="3 4">
    <name type="scientific">Qipengyuania qiaonensis</name>
    <dbReference type="NCBI Taxonomy" id="2867240"/>
    <lineage>
        <taxon>Bacteria</taxon>
        <taxon>Pseudomonadati</taxon>
        <taxon>Pseudomonadota</taxon>
        <taxon>Alphaproteobacteria</taxon>
        <taxon>Sphingomonadales</taxon>
        <taxon>Erythrobacteraceae</taxon>
        <taxon>Qipengyuania</taxon>
    </lineage>
</organism>
<evidence type="ECO:0000256" key="1">
    <source>
        <dbReference type="SAM" id="MobiDB-lite"/>
    </source>
</evidence>
<comment type="caution">
    <text evidence="3">The sequence shown here is derived from an EMBL/GenBank/DDBJ whole genome shotgun (WGS) entry which is preliminary data.</text>
</comment>
<dbReference type="Proteomes" id="UP000755104">
    <property type="component" value="Unassembled WGS sequence"/>
</dbReference>
<protein>
    <submittedName>
        <fullName evidence="3">2-vinyl bacteriochlorophyllide hydratase</fullName>
    </submittedName>
</protein>
<dbReference type="RefSeq" id="WP_221559399.1">
    <property type="nucleotide sequence ID" value="NZ_JAIGNO010000010.1"/>
</dbReference>
<accession>A0ABS7J890</accession>
<dbReference type="EMBL" id="JAIGNO010000010">
    <property type="protein sequence ID" value="MBX7483530.1"/>
    <property type="molecule type" value="Genomic_DNA"/>
</dbReference>
<dbReference type="InterPro" id="IPR009905">
    <property type="entry name" value="BCHF"/>
</dbReference>